<dbReference type="RefSeq" id="WP_204818621.1">
    <property type="nucleotide sequence ID" value="NZ_JANHOF010000005.1"/>
</dbReference>
<dbReference type="Proteomes" id="UP001589818">
    <property type="component" value="Unassembled WGS sequence"/>
</dbReference>
<evidence type="ECO:0000313" key="1">
    <source>
        <dbReference type="EMBL" id="MFC0396527.1"/>
    </source>
</evidence>
<keyword evidence="2" id="KW-1185">Reference proteome</keyword>
<organism evidence="1 2">
    <name type="scientific">Paenibacillus mendelii</name>
    <dbReference type="NCBI Taxonomy" id="206163"/>
    <lineage>
        <taxon>Bacteria</taxon>
        <taxon>Bacillati</taxon>
        <taxon>Bacillota</taxon>
        <taxon>Bacilli</taxon>
        <taxon>Bacillales</taxon>
        <taxon>Paenibacillaceae</taxon>
        <taxon>Paenibacillus</taxon>
    </lineage>
</organism>
<dbReference type="EMBL" id="JBHLVF010000061">
    <property type="protein sequence ID" value="MFC0396527.1"/>
    <property type="molecule type" value="Genomic_DNA"/>
</dbReference>
<comment type="caution">
    <text evidence="1">The sequence shown here is derived from an EMBL/GenBank/DDBJ whole genome shotgun (WGS) entry which is preliminary data.</text>
</comment>
<name>A0ABV6JLH4_9BACL</name>
<sequence>MIEWIKYDPKALVLQSHTFYLVTDGSDIGYAYHARNHIHGYLWRNKRDELCTGITHYAEVNLPCEE</sequence>
<accession>A0ABV6JLH4</accession>
<protein>
    <submittedName>
        <fullName evidence="1">Uncharacterized protein</fullName>
    </submittedName>
</protein>
<gene>
    <name evidence="1" type="ORF">ACFFJ8_34910</name>
</gene>
<reference evidence="1 2" key="1">
    <citation type="submission" date="2024-09" db="EMBL/GenBank/DDBJ databases">
        <authorList>
            <person name="Sun Q."/>
            <person name="Mori K."/>
        </authorList>
    </citation>
    <scope>NUCLEOTIDE SEQUENCE [LARGE SCALE GENOMIC DNA]</scope>
    <source>
        <strain evidence="1 2">CCM 4839</strain>
    </source>
</reference>
<evidence type="ECO:0000313" key="2">
    <source>
        <dbReference type="Proteomes" id="UP001589818"/>
    </source>
</evidence>
<proteinExistence type="predicted"/>